<dbReference type="InterPro" id="IPR042989">
    <property type="entry name" value="ZMY15"/>
</dbReference>
<reference evidence="3" key="1">
    <citation type="submission" date="2025-08" db="UniProtKB">
        <authorList>
            <consortium name="RefSeq"/>
        </authorList>
    </citation>
    <scope>IDENTIFICATION</scope>
</reference>
<dbReference type="Proteomes" id="UP000504630">
    <property type="component" value="Chromosome 18"/>
</dbReference>
<evidence type="ECO:0000313" key="3">
    <source>
        <dbReference type="RefSeq" id="XP_029311220.1"/>
    </source>
</evidence>
<dbReference type="KEGG" id="cgob:115023990"/>
<dbReference type="PANTHER" id="PTHR47085">
    <property type="entry name" value="ZINC FINGER MYND DOMAIN-CONTAINING PROTEIN 15"/>
    <property type="match status" value="1"/>
</dbReference>
<protein>
    <submittedName>
        <fullName evidence="3">Zinc finger MYND domain-containing protein 15-like</fullName>
    </submittedName>
</protein>
<gene>
    <name evidence="3" type="primary">LOC115023990</name>
</gene>
<dbReference type="Pfam" id="PF20179">
    <property type="entry name" value="MSS51_C"/>
    <property type="match status" value="1"/>
</dbReference>
<dbReference type="PANTHER" id="PTHR47085:SF1">
    <property type="entry name" value="ZINC FINGER MYND DOMAIN-CONTAINING PROTEIN 15"/>
    <property type="match status" value="1"/>
</dbReference>
<dbReference type="RefSeq" id="XP_029311220.1">
    <property type="nucleotide sequence ID" value="XM_029455360.1"/>
</dbReference>
<dbReference type="GO" id="GO:0042826">
    <property type="term" value="F:histone deacetylase binding"/>
    <property type="evidence" value="ECO:0007669"/>
    <property type="project" value="InterPro"/>
</dbReference>
<dbReference type="OrthoDB" id="5282002at2759"/>
<proteinExistence type="predicted"/>
<dbReference type="AlphaFoldDB" id="A0A6J2RPH4"/>
<feature type="domain" description="Mitochondrial splicing suppressor 51-like C-terminal" evidence="1">
    <location>
        <begin position="375"/>
        <end position="561"/>
    </location>
</feature>
<evidence type="ECO:0000259" key="1">
    <source>
        <dbReference type="Pfam" id="PF20179"/>
    </source>
</evidence>
<keyword evidence="2" id="KW-1185">Reference proteome</keyword>
<organism evidence="2 3">
    <name type="scientific">Cottoperca gobio</name>
    <name type="common">Frogmouth</name>
    <name type="synonym">Aphritis gobio</name>
    <dbReference type="NCBI Taxonomy" id="56716"/>
    <lineage>
        <taxon>Eukaryota</taxon>
        <taxon>Metazoa</taxon>
        <taxon>Chordata</taxon>
        <taxon>Craniata</taxon>
        <taxon>Vertebrata</taxon>
        <taxon>Euteleostomi</taxon>
        <taxon>Actinopterygii</taxon>
        <taxon>Neopterygii</taxon>
        <taxon>Teleostei</taxon>
        <taxon>Neoteleostei</taxon>
        <taxon>Acanthomorphata</taxon>
        <taxon>Eupercaria</taxon>
        <taxon>Perciformes</taxon>
        <taxon>Notothenioidei</taxon>
        <taxon>Bovichtidae</taxon>
        <taxon>Cottoperca</taxon>
    </lineage>
</organism>
<evidence type="ECO:0000313" key="2">
    <source>
        <dbReference type="Proteomes" id="UP000504630"/>
    </source>
</evidence>
<dbReference type="GeneID" id="115023990"/>
<dbReference type="InterPro" id="IPR046824">
    <property type="entry name" value="Mss51-like_C"/>
</dbReference>
<dbReference type="GO" id="GO:0045892">
    <property type="term" value="P:negative regulation of DNA-templated transcription"/>
    <property type="evidence" value="ECO:0007669"/>
    <property type="project" value="InterPro"/>
</dbReference>
<accession>A0A6J2RPH4</accession>
<name>A0A6J2RPH4_COTGO</name>
<dbReference type="InParanoid" id="A0A6J2RPH4"/>
<sequence>MDLKELVYGNRDPLLEFSDTMAQWYSCLQTQRKEQRNVMKIPRRNYPPDISPYWLVHVMDCSDTVPLPAAAAGRLKKAGIRLTEMRKYDGKSILMVMDASGLPLGFDLLDRESFSGLCSSDLASGDSVEATTTFYTIVTLLQRCMDFPMGGGMPRRPRRLRINDEILYRLLHFHTLKEGNMILNVELCPRALRSCEPPEGPPAFSLRWPPIHYCNICKRRSFPSRLQECPQCKAVFYCEECFLADAKQEHWCAKLASYMEHKAQLADLPFSYAAEVTSEDFSLEDFLLKNKLVSSYWLHWSQLVHVITADTYCKWLEGHRNAYEPLKEEADMLKFGPDPHNLLSLKKPLVSWLQYFKWRGLSLSSVVAPLLSSTLSIYYIITSLVPKHFPEVNILKKQSLRIHIIESYRELQTLLTFWELSVLMPHVTFELVFIRERLPSWCDKVQLVIQKMNGGVIVTDCHLMPRQRADTRSIRVKLYRSTYNMLQEPEPQPDLVIGFKPAFQQNDSWFTTLLKLQSLRVPSFFCEISELRCESSQQIMNKATGGTVSPPTINPFHCPLRNNGGDNRLPRYSNGFIFHLMYKPLANVQHPAAVNNSSIQPDQRSSSLESPQLTFRERKAAQHAGIATDCSVLNELNVGRGYTLMDQEQQEE</sequence>